<evidence type="ECO:0000256" key="1">
    <source>
        <dbReference type="SAM" id="MobiDB-lite"/>
    </source>
</evidence>
<accession>A0A816SQ12</accession>
<organism evidence="2">
    <name type="scientific">Brassica napus</name>
    <name type="common">Rape</name>
    <dbReference type="NCBI Taxonomy" id="3708"/>
    <lineage>
        <taxon>Eukaryota</taxon>
        <taxon>Viridiplantae</taxon>
        <taxon>Streptophyta</taxon>
        <taxon>Embryophyta</taxon>
        <taxon>Tracheophyta</taxon>
        <taxon>Spermatophyta</taxon>
        <taxon>Magnoliopsida</taxon>
        <taxon>eudicotyledons</taxon>
        <taxon>Gunneridae</taxon>
        <taxon>Pentapetalae</taxon>
        <taxon>rosids</taxon>
        <taxon>malvids</taxon>
        <taxon>Brassicales</taxon>
        <taxon>Brassicaceae</taxon>
        <taxon>Brassiceae</taxon>
        <taxon>Brassica</taxon>
    </lineage>
</organism>
<sequence length="82" mass="9199">MFFSADLFHRQPPIWKILISPAENLLTTNILITARLTTAHLFTSLLTKSSSHKSHDHNLPDHNSPAKSVHSSPDQVIADHDH</sequence>
<proteinExistence type="predicted"/>
<feature type="compositionally biased region" description="Polar residues" evidence="1">
    <location>
        <begin position="65"/>
        <end position="74"/>
    </location>
</feature>
<protein>
    <submittedName>
        <fullName evidence="2">(rape) hypothetical protein</fullName>
    </submittedName>
</protein>
<dbReference type="AlphaFoldDB" id="A0A816SQ12"/>
<evidence type="ECO:0000313" key="2">
    <source>
        <dbReference type="EMBL" id="CAF2083520.1"/>
    </source>
</evidence>
<gene>
    <name evidence="2" type="ORF">DARMORV10_A06P12440.1</name>
</gene>
<dbReference type="EMBL" id="HG994360">
    <property type="protein sequence ID" value="CAF2083520.1"/>
    <property type="molecule type" value="Genomic_DNA"/>
</dbReference>
<reference evidence="2" key="1">
    <citation type="submission" date="2021-01" db="EMBL/GenBank/DDBJ databases">
        <authorList>
            <consortium name="Genoscope - CEA"/>
            <person name="William W."/>
        </authorList>
    </citation>
    <scope>NUCLEOTIDE SEQUENCE</scope>
</reference>
<dbReference type="Proteomes" id="UP001295469">
    <property type="component" value="Chromosome A06"/>
</dbReference>
<name>A0A816SQ12_BRANA</name>
<feature type="region of interest" description="Disordered" evidence="1">
    <location>
        <begin position="50"/>
        <end position="82"/>
    </location>
</feature>